<dbReference type="InterPro" id="IPR036865">
    <property type="entry name" value="CRAL-TRIO_dom_sf"/>
</dbReference>
<accession>A0AAD2DZB7</accession>
<dbReference type="EMBL" id="OU503045">
    <property type="protein sequence ID" value="CAI9769346.1"/>
    <property type="molecule type" value="Genomic_DNA"/>
</dbReference>
<evidence type="ECO:0000313" key="2">
    <source>
        <dbReference type="EMBL" id="CAI9769346.1"/>
    </source>
</evidence>
<gene>
    <name evidence="2" type="ORF">FPE_LOCUS16944</name>
</gene>
<dbReference type="Gene3D" id="3.40.525.10">
    <property type="entry name" value="CRAL-TRIO lipid binding domain"/>
    <property type="match status" value="1"/>
</dbReference>
<evidence type="ECO:0000313" key="3">
    <source>
        <dbReference type="Proteomes" id="UP000834106"/>
    </source>
</evidence>
<protein>
    <recommendedName>
        <fullName evidence="1">CRAL-TRIO domain-containing protein</fullName>
    </recommendedName>
</protein>
<name>A0AAD2DZB7_9LAMI</name>
<dbReference type="PANTHER" id="PTHR48411">
    <property type="entry name" value="OS01G0948300 PROTEIN"/>
    <property type="match status" value="1"/>
</dbReference>
<feature type="domain" description="CRAL-TRIO" evidence="1">
    <location>
        <begin position="32"/>
        <end position="130"/>
    </location>
</feature>
<dbReference type="Pfam" id="PF13716">
    <property type="entry name" value="CRAL_TRIO_2"/>
    <property type="match status" value="1"/>
</dbReference>
<dbReference type="AlphaFoldDB" id="A0AAD2DZB7"/>
<proteinExistence type="predicted"/>
<dbReference type="Proteomes" id="UP000834106">
    <property type="component" value="Chromosome 10"/>
</dbReference>
<dbReference type="PANTHER" id="PTHR48411:SF1">
    <property type="entry name" value="OS01G0948300 PROTEIN"/>
    <property type="match status" value="1"/>
</dbReference>
<sequence>MLTHKWYPCRTKVVDPELDRDGSQGKDKRGFTILRIIGKNFLARVLNVDALKKYLEGEIFPSLGENPFSVVYVNTGGSRSDNFPGISALRSIYEAIPVKISENLDSIYFLHSVFQSRLFLVTFGHLIFPELEGGIGR</sequence>
<reference evidence="2" key="1">
    <citation type="submission" date="2023-05" db="EMBL/GenBank/DDBJ databases">
        <authorList>
            <person name="Huff M."/>
        </authorList>
    </citation>
    <scope>NUCLEOTIDE SEQUENCE</scope>
</reference>
<keyword evidence="3" id="KW-1185">Reference proteome</keyword>
<organism evidence="2 3">
    <name type="scientific">Fraxinus pennsylvanica</name>
    <dbReference type="NCBI Taxonomy" id="56036"/>
    <lineage>
        <taxon>Eukaryota</taxon>
        <taxon>Viridiplantae</taxon>
        <taxon>Streptophyta</taxon>
        <taxon>Embryophyta</taxon>
        <taxon>Tracheophyta</taxon>
        <taxon>Spermatophyta</taxon>
        <taxon>Magnoliopsida</taxon>
        <taxon>eudicotyledons</taxon>
        <taxon>Gunneridae</taxon>
        <taxon>Pentapetalae</taxon>
        <taxon>asterids</taxon>
        <taxon>lamiids</taxon>
        <taxon>Lamiales</taxon>
        <taxon>Oleaceae</taxon>
        <taxon>Oleeae</taxon>
        <taxon>Fraxinus</taxon>
    </lineage>
</organism>
<evidence type="ECO:0000259" key="1">
    <source>
        <dbReference type="Pfam" id="PF13716"/>
    </source>
</evidence>
<dbReference type="InterPro" id="IPR001251">
    <property type="entry name" value="CRAL-TRIO_dom"/>
</dbReference>